<sequence length="157" mass="17442">MLGFHLEGLIISILAVLPNLMFVVFPPNNLPKGNIEKPHMLFQLLEKLGQGGIMAIPLLFGLSFSGVTGKIALVGMIITLCFYYYCWFRYFKCGNDFRLLFTPIFGIPIPMAFSPIMYFAFTALAMRSLTMTIAVLSFALGHLVVSKTTAAYVKNNS</sequence>
<keyword evidence="2" id="KW-1185">Reference proteome</keyword>
<protein>
    <submittedName>
        <fullName evidence="1">Uncharacterized protein</fullName>
    </submittedName>
</protein>
<dbReference type="Proteomes" id="UP000594014">
    <property type="component" value="Chromosome"/>
</dbReference>
<gene>
    <name evidence="1" type="ORF">FRZ06_02990</name>
</gene>
<evidence type="ECO:0000313" key="2">
    <source>
        <dbReference type="Proteomes" id="UP000594014"/>
    </source>
</evidence>
<evidence type="ECO:0000313" key="1">
    <source>
        <dbReference type="EMBL" id="QOX62396.1"/>
    </source>
</evidence>
<organism evidence="1 2">
    <name type="scientific">Anoxybacterium hadale</name>
    <dbReference type="NCBI Taxonomy" id="3408580"/>
    <lineage>
        <taxon>Bacteria</taxon>
        <taxon>Bacillati</taxon>
        <taxon>Bacillota</taxon>
        <taxon>Clostridia</taxon>
        <taxon>Peptostreptococcales</taxon>
        <taxon>Anaerovoracaceae</taxon>
        <taxon>Anoxybacterium</taxon>
    </lineage>
</organism>
<proteinExistence type="predicted"/>
<accession>A0ACD1A7I3</accession>
<name>A0ACD1A7I3_9FIRM</name>
<dbReference type="EMBL" id="CP042469">
    <property type="protein sequence ID" value="QOX62396.1"/>
    <property type="molecule type" value="Genomic_DNA"/>
</dbReference>
<reference evidence="1" key="1">
    <citation type="submission" date="2019-08" db="EMBL/GenBank/DDBJ databases">
        <title>Genome sequence of Clostridiales bacterium MT110.</title>
        <authorList>
            <person name="Cao J."/>
        </authorList>
    </citation>
    <scope>NUCLEOTIDE SEQUENCE</scope>
    <source>
        <strain evidence="1">MT110</strain>
    </source>
</reference>